<dbReference type="EC" id="4.2.1.20" evidence="3"/>
<reference evidence="3 4" key="1">
    <citation type="submission" date="2023-10" db="EMBL/GenBank/DDBJ databases">
        <title>Screening of Alkalihalobacillus lindianensis BZ-TG-R113 and Its Alleviation of Salt Stress on Rapeseed Growth.</title>
        <authorList>
            <person name="Zhao B."/>
            <person name="Guo T."/>
        </authorList>
    </citation>
    <scope>NUCLEOTIDE SEQUENCE [LARGE SCALE GENOMIC DNA]</scope>
    <source>
        <strain evidence="3 4">BZ-TG-R113</strain>
    </source>
</reference>
<gene>
    <name evidence="3" type="ORF">RYX56_22860</name>
</gene>
<dbReference type="SUPFAM" id="SSF53686">
    <property type="entry name" value="Tryptophan synthase beta subunit-like PLP-dependent enzymes"/>
    <property type="match status" value="1"/>
</dbReference>
<feature type="non-terminal residue" evidence="3">
    <location>
        <position position="88"/>
    </location>
</feature>
<comment type="cofactor">
    <cofactor evidence="1">
        <name>pyridoxal 5'-phosphate</name>
        <dbReference type="ChEBI" id="CHEBI:597326"/>
    </cofactor>
</comment>
<dbReference type="EMBL" id="JAWJBA010000420">
    <property type="protein sequence ID" value="MDV2687190.1"/>
    <property type="molecule type" value="Genomic_DNA"/>
</dbReference>
<evidence type="ECO:0000256" key="2">
    <source>
        <dbReference type="ARBA" id="ARBA00022898"/>
    </source>
</evidence>
<evidence type="ECO:0000313" key="4">
    <source>
        <dbReference type="Proteomes" id="UP001287282"/>
    </source>
</evidence>
<sequence length="88" mass="9315">GVGPEHSHLKEIGRANYHSITDQEALDAFQLLSKLEGIIPALESSHAVAFAIKLAAELGPTKNIVVCLSGRGDKDVDAVRARLKGGNK</sequence>
<dbReference type="PANTHER" id="PTHR48077:SF3">
    <property type="entry name" value="TRYPTOPHAN SYNTHASE"/>
    <property type="match status" value="1"/>
</dbReference>
<feature type="non-terminal residue" evidence="3">
    <location>
        <position position="1"/>
    </location>
</feature>
<keyword evidence="3" id="KW-0456">Lyase</keyword>
<dbReference type="GO" id="GO:0004834">
    <property type="term" value="F:tryptophan synthase activity"/>
    <property type="evidence" value="ECO:0007669"/>
    <property type="project" value="UniProtKB-EC"/>
</dbReference>
<dbReference type="InterPro" id="IPR023026">
    <property type="entry name" value="Trp_synth_beta/beta-like"/>
</dbReference>
<evidence type="ECO:0000256" key="1">
    <source>
        <dbReference type="ARBA" id="ARBA00001933"/>
    </source>
</evidence>
<protein>
    <submittedName>
        <fullName evidence="3">Tryptophan synthase subunit beta</fullName>
        <ecNumber evidence="3">4.2.1.20</ecNumber>
    </submittedName>
</protein>
<proteinExistence type="predicted"/>
<dbReference type="Gene3D" id="3.40.50.1100">
    <property type="match status" value="1"/>
</dbReference>
<dbReference type="InterPro" id="IPR036052">
    <property type="entry name" value="TrpB-like_PALP_sf"/>
</dbReference>
<organism evidence="3 4">
    <name type="scientific">Alkalihalophilus lindianensis</name>
    <dbReference type="NCBI Taxonomy" id="1630542"/>
    <lineage>
        <taxon>Bacteria</taxon>
        <taxon>Bacillati</taxon>
        <taxon>Bacillota</taxon>
        <taxon>Bacilli</taxon>
        <taxon>Bacillales</taxon>
        <taxon>Bacillaceae</taxon>
        <taxon>Alkalihalophilus</taxon>
    </lineage>
</organism>
<dbReference type="Proteomes" id="UP001287282">
    <property type="component" value="Unassembled WGS sequence"/>
</dbReference>
<evidence type="ECO:0000313" key="3">
    <source>
        <dbReference type="EMBL" id="MDV2687190.1"/>
    </source>
</evidence>
<keyword evidence="4" id="KW-1185">Reference proteome</keyword>
<keyword evidence="2" id="KW-0663">Pyridoxal phosphate</keyword>
<name>A0ABU3XH26_9BACI</name>
<accession>A0ABU3XH26</accession>
<dbReference type="PANTHER" id="PTHR48077">
    <property type="entry name" value="TRYPTOPHAN SYNTHASE-RELATED"/>
    <property type="match status" value="1"/>
</dbReference>
<comment type="caution">
    <text evidence="3">The sequence shown here is derived from an EMBL/GenBank/DDBJ whole genome shotgun (WGS) entry which is preliminary data.</text>
</comment>